<feature type="compositionally biased region" description="Acidic residues" evidence="8">
    <location>
        <begin position="243"/>
        <end position="265"/>
    </location>
</feature>
<gene>
    <name evidence="10" type="ORF">CYCCA115_LOCUS5268</name>
</gene>
<comment type="subunit">
    <text evidence="7">Associated with the spliceosome.</text>
</comment>
<organism evidence="10 11">
    <name type="scientific">Cylindrotheca closterium</name>
    <dbReference type="NCBI Taxonomy" id="2856"/>
    <lineage>
        <taxon>Eukaryota</taxon>
        <taxon>Sar</taxon>
        <taxon>Stramenopiles</taxon>
        <taxon>Ochrophyta</taxon>
        <taxon>Bacillariophyta</taxon>
        <taxon>Bacillariophyceae</taxon>
        <taxon>Bacillariophycidae</taxon>
        <taxon>Bacillariales</taxon>
        <taxon>Bacillariaceae</taxon>
        <taxon>Cylindrotheca</taxon>
    </lineage>
</organism>
<evidence type="ECO:0000259" key="9">
    <source>
        <dbReference type="Pfam" id="PF11708"/>
    </source>
</evidence>
<comment type="similarity">
    <text evidence="2 7">Belongs to the SLU7 family.</text>
</comment>
<keyword evidence="3 7" id="KW-0507">mRNA processing</keyword>
<dbReference type="InterPro" id="IPR039974">
    <property type="entry name" value="Splicing_factor_SLU7"/>
</dbReference>
<evidence type="ECO:0000256" key="1">
    <source>
        <dbReference type="ARBA" id="ARBA00004123"/>
    </source>
</evidence>
<reference evidence="10" key="1">
    <citation type="submission" date="2023-08" db="EMBL/GenBank/DDBJ databases">
        <authorList>
            <person name="Audoor S."/>
            <person name="Bilcke G."/>
        </authorList>
    </citation>
    <scope>NUCLEOTIDE SEQUENCE</scope>
</reference>
<feature type="compositionally biased region" description="Basic and acidic residues" evidence="8">
    <location>
        <begin position="180"/>
        <end position="220"/>
    </location>
</feature>
<evidence type="ECO:0000256" key="4">
    <source>
        <dbReference type="ARBA" id="ARBA00022728"/>
    </source>
</evidence>
<feature type="compositionally biased region" description="Basic and acidic residues" evidence="8">
    <location>
        <begin position="13"/>
        <end position="24"/>
    </location>
</feature>
<dbReference type="Proteomes" id="UP001295423">
    <property type="component" value="Unassembled WGS sequence"/>
</dbReference>
<dbReference type="GO" id="GO:0000398">
    <property type="term" value="P:mRNA splicing, via spliceosome"/>
    <property type="evidence" value="ECO:0007669"/>
    <property type="project" value="UniProtKB-UniRule"/>
</dbReference>
<proteinExistence type="inferred from homology"/>
<feature type="region of interest" description="Disordered" evidence="8">
    <location>
        <begin position="1"/>
        <end position="31"/>
    </location>
</feature>
<protein>
    <recommendedName>
        <fullName evidence="7">Pre-mRNA-splicing factor SLU7</fullName>
    </recommendedName>
</protein>
<accession>A0AAD2CLD6</accession>
<feature type="compositionally biased region" description="Polar residues" evidence="8">
    <location>
        <begin position="549"/>
        <end position="564"/>
    </location>
</feature>
<feature type="region of interest" description="Disordered" evidence="8">
    <location>
        <begin position="546"/>
        <end position="570"/>
    </location>
</feature>
<evidence type="ECO:0000256" key="5">
    <source>
        <dbReference type="ARBA" id="ARBA00023187"/>
    </source>
</evidence>
<feature type="region of interest" description="Disordered" evidence="8">
    <location>
        <begin position="180"/>
        <end position="266"/>
    </location>
</feature>
<dbReference type="AlphaFoldDB" id="A0AAD2CLD6"/>
<dbReference type="PANTHER" id="PTHR12942:SF2">
    <property type="entry name" value="PRE-MRNA-SPLICING FACTOR SLU7"/>
    <property type="match status" value="1"/>
</dbReference>
<keyword evidence="4 7" id="KW-0747">Spliceosome</keyword>
<dbReference type="GO" id="GO:0030628">
    <property type="term" value="F:pre-mRNA 3'-splice site binding"/>
    <property type="evidence" value="ECO:0007669"/>
    <property type="project" value="UniProtKB-UniRule"/>
</dbReference>
<evidence type="ECO:0000313" key="10">
    <source>
        <dbReference type="EMBL" id="CAJ1936591.1"/>
    </source>
</evidence>
<sequence length="642" mass="71994">MASAAPSHVTETIADRKKQRELAEARQSGAMAPAVDVKTGAMINPHNPDFITKRPWYLGGNDTGPSLDHQTVAKDAKDRVTLTLNSADLLVKEERRKLKEKQKKGKFEAGMWVEAMRNNKGPYRICQIVKIAKKGTQFDLKYEDGKIERKVKFKPSKKKLFNKPRIRMTKTGARSIHIDVEKHGHESYDSKRDTYHGYEHETHTKRIEKTFAEREEMRKQLREKKKKERAENPDAQKEKDVVSDSDLDSDVESGDDSDDDFVQNDEADRVLTTRLARQGGVGGAQMKVTARNLRIREDTAKYLRNLDANSAYYDPKSRSMRQNPNPEIPNDEAQFAGDNFARISGDAVNLAQTQMFAWDATEKSGTEELHPQANPSQVELLKKKFQKKSVDLAVQKKRKVLDKYGGQEYLDGSGGLATAVDEEDNNAAASRQQDKIRFGVSTVNQKYSRDGSILKGGLAKPKQVALESKYEEDIHPNGHTSVWGSYFHMGAFSWGYACDHSLIKNSYGTGLNGRKANDKALLMKYGTGVAGSAALAQARGMLKAAPSGQRGQANGNFEPPNNRSKLYGEADPKAKIDQNEVKAALEGYDKKQESEDTRKRKYNSVETNVDVTEAEMEAYRLRKEKSADPMAKISSDELLDYK</sequence>
<keyword evidence="11" id="KW-1185">Reference proteome</keyword>
<comment type="subcellular location">
    <subcellularLocation>
        <location evidence="1 7">Nucleus</location>
    </subcellularLocation>
</comment>
<dbReference type="EMBL" id="CAKOGP040000557">
    <property type="protein sequence ID" value="CAJ1936591.1"/>
    <property type="molecule type" value="Genomic_DNA"/>
</dbReference>
<dbReference type="Pfam" id="PF11708">
    <property type="entry name" value="Slu7"/>
    <property type="match status" value="1"/>
</dbReference>
<comment type="caution">
    <text evidence="10">The sequence shown here is derived from an EMBL/GenBank/DDBJ whole genome shotgun (WGS) entry which is preliminary data.</text>
</comment>
<keyword evidence="5 7" id="KW-0508">mRNA splicing</keyword>
<keyword evidence="6 7" id="KW-0539">Nucleus</keyword>
<dbReference type="InterPro" id="IPR021715">
    <property type="entry name" value="Slu7_dom"/>
</dbReference>
<evidence type="ECO:0000256" key="7">
    <source>
        <dbReference type="RuleBase" id="RU367071"/>
    </source>
</evidence>
<comment type="function">
    <text evidence="7">Involved in pre-mRNA splicing.</text>
</comment>
<feature type="region of interest" description="Disordered" evidence="8">
    <location>
        <begin position="623"/>
        <end position="642"/>
    </location>
</feature>
<feature type="compositionally biased region" description="Basic and acidic residues" evidence="8">
    <location>
        <begin position="228"/>
        <end position="242"/>
    </location>
</feature>
<evidence type="ECO:0000256" key="3">
    <source>
        <dbReference type="ARBA" id="ARBA00022664"/>
    </source>
</evidence>
<evidence type="ECO:0000313" key="11">
    <source>
        <dbReference type="Proteomes" id="UP001295423"/>
    </source>
</evidence>
<evidence type="ECO:0000256" key="2">
    <source>
        <dbReference type="ARBA" id="ARBA00007203"/>
    </source>
</evidence>
<name>A0AAD2CLD6_9STRA</name>
<evidence type="ECO:0000256" key="8">
    <source>
        <dbReference type="SAM" id="MobiDB-lite"/>
    </source>
</evidence>
<dbReference type="GO" id="GO:0005681">
    <property type="term" value="C:spliceosomal complex"/>
    <property type="evidence" value="ECO:0007669"/>
    <property type="project" value="UniProtKB-UniRule"/>
</dbReference>
<evidence type="ECO:0000256" key="6">
    <source>
        <dbReference type="ARBA" id="ARBA00023242"/>
    </source>
</evidence>
<dbReference type="PANTHER" id="PTHR12942">
    <property type="entry name" value="STEP II SPLICING FACTOR SLU7"/>
    <property type="match status" value="1"/>
</dbReference>
<feature type="domain" description="Pre-mRNA-splicing factor SLU7" evidence="9">
    <location>
        <begin position="187"/>
        <end position="485"/>
    </location>
</feature>